<evidence type="ECO:0000259" key="12">
    <source>
        <dbReference type="PROSITE" id="PS50885"/>
    </source>
</evidence>
<dbReference type="Pfam" id="PF02518">
    <property type="entry name" value="HATPase_c"/>
    <property type="match status" value="1"/>
</dbReference>
<dbReference type="PANTHER" id="PTHR44936">
    <property type="entry name" value="SENSOR PROTEIN CREC"/>
    <property type="match status" value="1"/>
</dbReference>
<dbReference type="Pfam" id="PF00672">
    <property type="entry name" value="HAMP"/>
    <property type="match status" value="1"/>
</dbReference>
<evidence type="ECO:0000313" key="13">
    <source>
        <dbReference type="EMBL" id="BCL43119.1"/>
    </source>
</evidence>
<dbReference type="EMBL" id="AP023447">
    <property type="protein sequence ID" value="BCL43119.1"/>
    <property type="molecule type" value="Genomic_DNA"/>
</dbReference>
<dbReference type="InterPro" id="IPR003660">
    <property type="entry name" value="HAMP_dom"/>
</dbReference>
<dbReference type="SMART" id="SM00304">
    <property type="entry name" value="HAMP"/>
    <property type="match status" value="1"/>
</dbReference>
<dbReference type="Pfam" id="PF00512">
    <property type="entry name" value="HisKA"/>
    <property type="match status" value="1"/>
</dbReference>
<evidence type="ECO:0000256" key="6">
    <source>
        <dbReference type="ARBA" id="ARBA00022679"/>
    </source>
</evidence>
<keyword evidence="10" id="KW-0812">Transmembrane</keyword>
<comment type="catalytic activity">
    <reaction evidence="1">
        <text>ATP + protein L-histidine = ADP + protein N-phospho-L-histidine.</text>
        <dbReference type="EC" id="2.7.13.3"/>
    </reaction>
</comment>
<evidence type="ECO:0000256" key="9">
    <source>
        <dbReference type="ARBA" id="ARBA00022840"/>
    </source>
</evidence>
<dbReference type="CDD" id="cd06225">
    <property type="entry name" value="HAMP"/>
    <property type="match status" value="1"/>
</dbReference>
<dbReference type="Gene3D" id="6.10.340.10">
    <property type="match status" value="1"/>
</dbReference>
<dbReference type="InterPro" id="IPR003661">
    <property type="entry name" value="HisK_dim/P_dom"/>
</dbReference>
<dbReference type="Gene3D" id="3.30.565.10">
    <property type="entry name" value="Histidine kinase-like ATPase, C-terminal domain"/>
    <property type="match status" value="1"/>
</dbReference>
<evidence type="ECO:0000259" key="11">
    <source>
        <dbReference type="PROSITE" id="PS50109"/>
    </source>
</evidence>
<evidence type="ECO:0000313" key="14">
    <source>
        <dbReference type="Proteomes" id="UP000595858"/>
    </source>
</evidence>
<dbReference type="InterPro" id="IPR004358">
    <property type="entry name" value="Sig_transdc_His_kin-like_C"/>
</dbReference>
<dbReference type="InterPro" id="IPR003594">
    <property type="entry name" value="HATPase_dom"/>
</dbReference>
<dbReference type="PANTHER" id="PTHR44936:SF10">
    <property type="entry name" value="SENSOR PROTEIN RSTB"/>
    <property type="match status" value="1"/>
</dbReference>
<keyword evidence="10" id="KW-0472">Membrane</keyword>
<keyword evidence="8 13" id="KW-0418">Kinase</keyword>
<dbReference type="SMART" id="SM00387">
    <property type="entry name" value="HATPase_c"/>
    <property type="match status" value="1"/>
</dbReference>
<evidence type="ECO:0000256" key="4">
    <source>
        <dbReference type="ARBA" id="ARBA00022475"/>
    </source>
</evidence>
<keyword evidence="6" id="KW-0808">Transferase</keyword>
<dbReference type="SUPFAM" id="SSF158472">
    <property type="entry name" value="HAMP domain-like"/>
    <property type="match status" value="1"/>
</dbReference>
<dbReference type="InterPro" id="IPR036097">
    <property type="entry name" value="HisK_dim/P_sf"/>
</dbReference>
<dbReference type="GO" id="GO:0000155">
    <property type="term" value="F:phosphorelay sensor kinase activity"/>
    <property type="evidence" value="ECO:0007669"/>
    <property type="project" value="InterPro"/>
</dbReference>
<organism evidence="13 14">
    <name type="scientific">Enterobacter roggenkampii</name>
    <dbReference type="NCBI Taxonomy" id="1812935"/>
    <lineage>
        <taxon>Bacteria</taxon>
        <taxon>Pseudomonadati</taxon>
        <taxon>Pseudomonadota</taxon>
        <taxon>Gammaproteobacteria</taxon>
        <taxon>Enterobacterales</taxon>
        <taxon>Enterobacteriaceae</taxon>
        <taxon>Enterobacter</taxon>
        <taxon>Enterobacter cloacae complex</taxon>
    </lineage>
</organism>
<reference evidence="13" key="1">
    <citation type="journal article" date="2020" name="J Glob Antimicrob Resist">
        <title>Genomic characterization of clinical Enterobacter roggenkampii co-harboring blaIMP-1- and blaGES-5-encoding IncP6 and mcr-9-encoding IncHI2 plasmids isolated in Japan.</title>
        <authorList>
            <person name="Umeda K."/>
            <person name="Nakamura H."/>
            <person name="Fukuda A."/>
            <person name="Matsumoto Y."/>
            <person name="Motooka D."/>
            <person name="Nakamura S."/>
            <person name="Yasui Y."/>
            <person name="Yoshida H."/>
            <person name="Kawahara R."/>
        </authorList>
    </citation>
    <scope>NUCLEOTIDE SEQUENCE</scope>
    <source>
        <strain evidence="13">OIPH-N260</strain>
    </source>
</reference>
<feature type="transmembrane region" description="Helical" evidence="10">
    <location>
        <begin position="12"/>
        <end position="38"/>
    </location>
</feature>
<feature type="domain" description="Histidine kinase" evidence="11">
    <location>
        <begin position="143"/>
        <end position="357"/>
    </location>
</feature>
<evidence type="ECO:0000256" key="5">
    <source>
        <dbReference type="ARBA" id="ARBA00022553"/>
    </source>
</evidence>
<dbReference type="GO" id="GO:0005886">
    <property type="term" value="C:plasma membrane"/>
    <property type="evidence" value="ECO:0007669"/>
    <property type="project" value="UniProtKB-SubCell"/>
</dbReference>
<keyword evidence="9" id="KW-0067">ATP-binding</keyword>
<dbReference type="SUPFAM" id="SSF55874">
    <property type="entry name" value="ATPase domain of HSP90 chaperone/DNA topoisomerase II/histidine kinase"/>
    <property type="match status" value="1"/>
</dbReference>
<protein>
    <recommendedName>
        <fullName evidence="3">histidine kinase</fullName>
        <ecNumber evidence="3">2.7.13.3</ecNumber>
    </recommendedName>
</protein>
<keyword evidence="4" id="KW-1003">Cell membrane</keyword>
<dbReference type="Gene3D" id="1.10.287.130">
    <property type="match status" value="1"/>
</dbReference>
<dbReference type="SUPFAM" id="SSF47384">
    <property type="entry name" value="Homodimeric domain of signal transducing histidine kinase"/>
    <property type="match status" value="1"/>
</dbReference>
<evidence type="ECO:0000256" key="2">
    <source>
        <dbReference type="ARBA" id="ARBA00004429"/>
    </source>
</evidence>
<dbReference type="AlphaFoldDB" id="A0AAU9BEV3"/>
<dbReference type="InterPro" id="IPR036890">
    <property type="entry name" value="HATPase_C_sf"/>
</dbReference>
<dbReference type="SMART" id="SM00388">
    <property type="entry name" value="HisKA"/>
    <property type="match status" value="1"/>
</dbReference>
<dbReference type="PROSITE" id="PS50109">
    <property type="entry name" value="HIS_KIN"/>
    <property type="match status" value="1"/>
</dbReference>
<keyword evidence="5" id="KW-0597">Phosphoprotein</keyword>
<proteinExistence type="predicted"/>
<dbReference type="InterPro" id="IPR005467">
    <property type="entry name" value="His_kinase_dom"/>
</dbReference>
<feature type="transmembrane region" description="Helical" evidence="10">
    <location>
        <begin position="58"/>
        <end position="77"/>
    </location>
</feature>
<gene>
    <name evidence="13" type="ORF">OIPHN260_26210</name>
</gene>
<comment type="subcellular location">
    <subcellularLocation>
        <location evidence="2">Cell inner membrane</location>
        <topology evidence="2">Multi-pass membrane protein</topology>
    </subcellularLocation>
</comment>
<name>A0AAU9BEV3_9ENTR</name>
<accession>A0AAU9BEV3</accession>
<sequence length="357" mass="39833">MNKESVLSRQILSYMLLLTFTIIAIAILGSWFFYSFILDHLPGGPAAGDDEQMTMWDWVWIGTATTISLIIAVFFTVKLSSRILTPLNAVASSLKKISQGDLDARAFCASSRLGEINHLVTDFNEMAEKLQTLDIQRKSWNAAIAHELRTPVTILRGRLQGLVDGVFTPDPVLFTNLLKQTEGLTRLIEDLRVISSDGGAGYTLYQARTDLKGTLQDALDTFMPEFNRKAFTVHTELREQQCVFDPLRINQCLTVLFDNALHYSTSRKLTVKNGVSDKGNFILIQDGGPGIPREFHDFLFQPFQPFQRDNGARQLNPEGCGLGLSVVKAIMLAHGGDVTYTLSTQNHSIFKLTWPDS</sequence>
<dbReference type="PROSITE" id="PS50885">
    <property type="entry name" value="HAMP"/>
    <property type="match status" value="1"/>
</dbReference>
<evidence type="ECO:0000256" key="8">
    <source>
        <dbReference type="ARBA" id="ARBA00022777"/>
    </source>
</evidence>
<feature type="domain" description="HAMP" evidence="12">
    <location>
        <begin position="81"/>
        <end position="135"/>
    </location>
</feature>
<evidence type="ECO:0000256" key="3">
    <source>
        <dbReference type="ARBA" id="ARBA00012438"/>
    </source>
</evidence>
<evidence type="ECO:0000256" key="1">
    <source>
        <dbReference type="ARBA" id="ARBA00000085"/>
    </source>
</evidence>
<keyword evidence="10" id="KW-1133">Transmembrane helix</keyword>
<evidence type="ECO:0000256" key="7">
    <source>
        <dbReference type="ARBA" id="ARBA00022741"/>
    </source>
</evidence>
<dbReference type="RefSeq" id="WP_047745713.1">
    <property type="nucleotide sequence ID" value="NZ_AP023447.1"/>
</dbReference>
<dbReference type="Proteomes" id="UP000595858">
    <property type="component" value="Chromosome"/>
</dbReference>
<dbReference type="EC" id="2.7.13.3" evidence="3"/>
<keyword evidence="7" id="KW-0547">Nucleotide-binding</keyword>
<dbReference type="GO" id="GO:0005524">
    <property type="term" value="F:ATP binding"/>
    <property type="evidence" value="ECO:0007669"/>
    <property type="project" value="UniProtKB-KW"/>
</dbReference>
<dbReference type="PRINTS" id="PR00344">
    <property type="entry name" value="BCTRLSENSOR"/>
</dbReference>
<dbReference type="CDD" id="cd00082">
    <property type="entry name" value="HisKA"/>
    <property type="match status" value="1"/>
</dbReference>
<evidence type="ECO:0000256" key="10">
    <source>
        <dbReference type="SAM" id="Phobius"/>
    </source>
</evidence>
<dbReference type="InterPro" id="IPR050980">
    <property type="entry name" value="2C_sensor_his_kinase"/>
</dbReference>